<dbReference type="RefSeq" id="WP_146372633.1">
    <property type="nucleotide sequence ID" value="NZ_SJPP01000002.1"/>
</dbReference>
<sequence length="136" mass="15407">MNEPTPAPAPEHLNRLFDAFAQLDPETLILLKDGTLGDAFRDSAPRLHWYLATQLAAVVRSRQEGLDGVVVQDPNWPDWEFRELLRANRTAIASVPSAVSERQRDFLETVAGEIAVALEVRWLEPDIKRFKNFEAN</sequence>
<reference evidence="1 2" key="1">
    <citation type="submission" date="2019-02" db="EMBL/GenBank/DDBJ databases">
        <title>Deep-cultivation of Planctomycetes and their phenomic and genomic characterization uncovers novel biology.</title>
        <authorList>
            <person name="Wiegand S."/>
            <person name="Jogler M."/>
            <person name="Boedeker C."/>
            <person name="Pinto D."/>
            <person name="Vollmers J."/>
            <person name="Rivas-Marin E."/>
            <person name="Kohn T."/>
            <person name="Peeters S.H."/>
            <person name="Heuer A."/>
            <person name="Rast P."/>
            <person name="Oberbeckmann S."/>
            <person name="Bunk B."/>
            <person name="Jeske O."/>
            <person name="Meyerdierks A."/>
            <person name="Storesund J.E."/>
            <person name="Kallscheuer N."/>
            <person name="Luecker S."/>
            <person name="Lage O.M."/>
            <person name="Pohl T."/>
            <person name="Merkel B.J."/>
            <person name="Hornburger P."/>
            <person name="Mueller R.-W."/>
            <person name="Bruemmer F."/>
            <person name="Labrenz M."/>
            <person name="Spormann A.M."/>
            <person name="Op Den Camp H."/>
            <person name="Overmann J."/>
            <person name="Amann R."/>
            <person name="Jetten M.S.M."/>
            <person name="Mascher T."/>
            <person name="Medema M.H."/>
            <person name="Devos D.P."/>
            <person name="Kaster A.-K."/>
            <person name="Ovreas L."/>
            <person name="Rohde M."/>
            <person name="Galperin M.Y."/>
            <person name="Jogler C."/>
        </authorList>
    </citation>
    <scope>NUCLEOTIDE SEQUENCE [LARGE SCALE GENOMIC DNA]</scope>
    <source>
        <strain evidence="1 2">CA54</strain>
    </source>
</reference>
<accession>A0A5C6BAV0</accession>
<dbReference type="EMBL" id="SJPP01000002">
    <property type="protein sequence ID" value="TWU08847.1"/>
    <property type="molecule type" value="Genomic_DNA"/>
</dbReference>
<gene>
    <name evidence="1" type="ORF">CA54_40840</name>
</gene>
<dbReference type="AlphaFoldDB" id="A0A5C6BAV0"/>
<dbReference type="Proteomes" id="UP000320735">
    <property type="component" value="Unassembled WGS sequence"/>
</dbReference>
<evidence type="ECO:0000313" key="1">
    <source>
        <dbReference type="EMBL" id="TWU08847.1"/>
    </source>
</evidence>
<proteinExistence type="predicted"/>
<comment type="caution">
    <text evidence="1">The sequence shown here is derived from an EMBL/GenBank/DDBJ whole genome shotgun (WGS) entry which is preliminary data.</text>
</comment>
<keyword evidence="2" id="KW-1185">Reference proteome</keyword>
<evidence type="ECO:0000313" key="2">
    <source>
        <dbReference type="Proteomes" id="UP000320735"/>
    </source>
</evidence>
<protein>
    <submittedName>
        <fullName evidence="1">Uncharacterized protein</fullName>
    </submittedName>
</protein>
<organism evidence="1 2">
    <name type="scientific">Symmachiella macrocystis</name>
    <dbReference type="NCBI Taxonomy" id="2527985"/>
    <lineage>
        <taxon>Bacteria</taxon>
        <taxon>Pseudomonadati</taxon>
        <taxon>Planctomycetota</taxon>
        <taxon>Planctomycetia</taxon>
        <taxon>Planctomycetales</taxon>
        <taxon>Planctomycetaceae</taxon>
        <taxon>Symmachiella</taxon>
    </lineage>
</organism>
<name>A0A5C6BAV0_9PLAN</name>